<dbReference type="EMBL" id="APVH01000015">
    <property type="protein sequence ID" value="EPX83541.1"/>
    <property type="molecule type" value="Genomic_DNA"/>
</dbReference>
<feature type="coiled-coil region" evidence="1">
    <location>
        <begin position="143"/>
        <end position="170"/>
    </location>
</feature>
<organism evidence="2 3">
    <name type="scientific">Salipiger mucosus DSM 16094</name>
    <dbReference type="NCBI Taxonomy" id="1123237"/>
    <lineage>
        <taxon>Bacteria</taxon>
        <taxon>Pseudomonadati</taxon>
        <taxon>Pseudomonadota</taxon>
        <taxon>Alphaproteobacteria</taxon>
        <taxon>Rhodobacterales</taxon>
        <taxon>Roseobacteraceae</taxon>
        <taxon>Salipiger</taxon>
    </lineage>
</organism>
<name>S9QQ67_9RHOB</name>
<accession>S9QQ67</accession>
<keyword evidence="3" id="KW-1185">Reference proteome</keyword>
<reference evidence="3" key="1">
    <citation type="journal article" date="2014" name="Stand. Genomic Sci.">
        <title>Genome sequence of the exopolysaccharide-producing Salipiger mucosus type strain (DSM 16094(T)), a moderately halophilic member of the Roseobacter clade.</title>
        <authorList>
            <person name="Riedel T."/>
            <person name="Spring S."/>
            <person name="Fiebig A."/>
            <person name="Petersen J."/>
            <person name="Kyrpides N.C."/>
            <person name="Goker M."/>
            <person name="Klenk H.P."/>
        </authorList>
    </citation>
    <scope>NUCLEOTIDE SEQUENCE [LARGE SCALE GENOMIC DNA]</scope>
    <source>
        <strain evidence="3">DSM 16094</strain>
    </source>
</reference>
<sequence>MAFSLRKLNSLQHEIRAQIEALETPPVLEVNAFDDPVQRAPMVAEEWSGKRQDAEKLREVLFEIRKTVSAANHVSGLNDVLADTAMVDEKIKATRKALEKDARPSDDVLSGTKQKILEDDGRSTMFAEYNHKVPFGALNQEVRGELEQELTRLRKQHRDLKDQALEINVENKVDLSPSSVSVLEQHGVI</sequence>
<dbReference type="HOGENOM" id="CLU_1433547_0_0_5"/>
<gene>
    <name evidence="2" type="ORF">Salmuc_02149</name>
</gene>
<comment type="caution">
    <text evidence="2">The sequence shown here is derived from an EMBL/GenBank/DDBJ whole genome shotgun (WGS) entry which is preliminary data.</text>
</comment>
<dbReference type="AlphaFoldDB" id="S9QQ67"/>
<protein>
    <submittedName>
        <fullName evidence="2">Uncharacterized protein</fullName>
    </submittedName>
</protein>
<dbReference type="Proteomes" id="UP000015347">
    <property type="component" value="Unassembled WGS sequence"/>
</dbReference>
<evidence type="ECO:0000313" key="2">
    <source>
        <dbReference type="EMBL" id="EPX83541.1"/>
    </source>
</evidence>
<evidence type="ECO:0000313" key="3">
    <source>
        <dbReference type="Proteomes" id="UP000015347"/>
    </source>
</evidence>
<evidence type="ECO:0000256" key="1">
    <source>
        <dbReference type="SAM" id="Coils"/>
    </source>
</evidence>
<proteinExistence type="predicted"/>
<keyword evidence="1" id="KW-0175">Coiled coil</keyword>
<dbReference type="RefSeq" id="WP_020038385.1">
    <property type="nucleotide sequence ID" value="NZ_KE557274.1"/>
</dbReference>